<evidence type="ECO:0000313" key="3">
    <source>
        <dbReference type="EMBL" id="CAK0801111.1"/>
    </source>
</evidence>
<dbReference type="Proteomes" id="UP001189429">
    <property type="component" value="Unassembled WGS sequence"/>
</dbReference>
<evidence type="ECO:0000256" key="1">
    <source>
        <dbReference type="SAM" id="MobiDB-lite"/>
    </source>
</evidence>
<keyword evidence="4" id="KW-1185">Reference proteome</keyword>
<reference evidence="3" key="1">
    <citation type="submission" date="2023-10" db="EMBL/GenBank/DDBJ databases">
        <authorList>
            <person name="Chen Y."/>
            <person name="Shah S."/>
            <person name="Dougan E. K."/>
            <person name="Thang M."/>
            <person name="Chan C."/>
        </authorList>
    </citation>
    <scope>NUCLEOTIDE SEQUENCE [LARGE SCALE GENOMIC DNA]</scope>
</reference>
<comment type="caution">
    <text evidence="3">The sequence shown here is derived from an EMBL/GenBank/DDBJ whole genome shotgun (WGS) entry which is preliminary data.</text>
</comment>
<dbReference type="EMBL" id="CAUYUJ010002510">
    <property type="protein sequence ID" value="CAK0801111.1"/>
    <property type="molecule type" value="Genomic_DNA"/>
</dbReference>
<evidence type="ECO:0000256" key="2">
    <source>
        <dbReference type="SAM" id="Phobius"/>
    </source>
</evidence>
<keyword evidence="2" id="KW-0472">Membrane</keyword>
<feature type="region of interest" description="Disordered" evidence="1">
    <location>
        <begin position="1"/>
        <end position="20"/>
    </location>
</feature>
<gene>
    <name evidence="3" type="ORF">PCOR1329_LOCUS9077</name>
</gene>
<feature type="transmembrane region" description="Helical" evidence="2">
    <location>
        <begin position="109"/>
        <end position="126"/>
    </location>
</feature>
<accession>A0ABN9Q986</accession>
<organism evidence="3 4">
    <name type="scientific">Prorocentrum cordatum</name>
    <dbReference type="NCBI Taxonomy" id="2364126"/>
    <lineage>
        <taxon>Eukaryota</taxon>
        <taxon>Sar</taxon>
        <taxon>Alveolata</taxon>
        <taxon>Dinophyceae</taxon>
        <taxon>Prorocentrales</taxon>
        <taxon>Prorocentraceae</taxon>
        <taxon>Prorocentrum</taxon>
    </lineage>
</organism>
<evidence type="ECO:0000313" key="4">
    <source>
        <dbReference type="Proteomes" id="UP001189429"/>
    </source>
</evidence>
<proteinExistence type="predicted"/>
<name>A0ABN9Q986_9DINO</name>
<keyword evidence="2" id="KW-0812">Transmembrane</keyword>
<keyword evidence="2" id="KW-1133">Transmembrane helix</keyword>
<feature type="compositionally biased region" description="Polar residues" evidence="1">
    <location>
        <begin position="11"/>
        <end position="20"/>
    </location>
</feature>
<protein>
    <submittedName>
        <fullName evidence="3">Uncharacterized protein</fullName>
    </submittedName>
</protein>
<sequence>MRTASRGTWPDRQTVSIPSSSMRPPTFLSILDLETIGKVIENVSTRVLPNMERTLQVSPNITTFVGSFLNMARLEVGGLQEAAHSMVTRASPIIAERVQCTFSSARQRIGLNLLSAVVVFATPWLLH</sequence>